<comment type="caution">
    <text evidence="1">The sequence shown here is derived from an EMBL/GenBank/DDBJ whole genome shotgun (WGS) entry which is preliminary data.</text>
</comment>
<dbReference type="RefSeq" id="WP_220198987.1">
    <property type="nucleotide sequence ID" value="NZ_BNJF01000006.1"/>
</dbReference>
<dbReference type="AlphaFoldDB" id="A0A8J3I769"/>
<gene>
    <name evidence="1" type="ORF">KSX_80740</name>
</gene>
<name>A0A8J3I769_9CHLR</name>
<accession>A0A8J3I769</accession>
<evidence type="ECO:0000313" key="2">
    <source>
        <dbReference type="Proteomes" id="UP000612362"/>
    </source>
</evidence>
<evidence type="ECO:0000313" key="1">
    <source>
        <dbReference type="EMBL" id="GHO49911.1"/>
    </source>
</evidence>
<organism evidence="1 2">
    <name type="scientific">Ktedonospora formicarum</name>
    <dbReference type="NCBI Taxonomy" id="2778364"/>
    <lineage>
        <taxon>Bacteria</taxon>
        <taxon>Bacillati</taxon>
        <taxon>Chloroflexota</taxon>
        <taxon>Ktedonobacteria</taxon>
        <taxon>Ktedonobacterales</taxon>
        <taxon>Ktedonobacteraceae</taxon>
        <taxon>Ktedonospora</taxon>
    </lineage>
</organism>
<keyword evidence="2" id="KW-1185">Reference proteome</keyword>
<sequence>MNRNTLNDFRHKMYRCFGKARDALFNLVDALSSEAAAHSFPELSFSPFFERTWASLYEALEDGQIDSARLREVFVDFAPLPQAGKFVFLGGNIRRECAPVGSRLVPAQCQ</sequence>
<dbReference type="EMBL" id="BNJF01000006">
    <property type="protein sequence ID" value="GHO49911.1"/>
    <property type="molecule type" value="Genomic_DNA"/>
</dbReference>
<proteinExistence type="predicted"/>
<reference evidence="1" key="1">
    <citation type="submission" date="2020-10" db="EMBL/GenBank/DDBJ databases">
        <title>Taxonomic study of unclassified bacteria belonging to the class Ktedonobacteria.</title>
        <authorList>
            <person name="Yabe S."/>
            <person name="Wang C.M."/>
            <person name="Zheng Y."/>
            <person name="Sakai Y."/>
            <person name="Cavaletti L."/>
            <person name="Monciardini P."/>
            <person name="Donadio S."/>
        </authorList>
    </citation>
    <scope>NUCLEOTIDE SEQUENCE</scope>
    <source>
        <strain evidence="1">SOSP1-1</strain>
    </source>
</reference>
<protein>
    <submittedName>
        <fullName evidence="1">Uncharacterized protein</fullName>
    </submittedName>
</protein>
<dbReference type="Proteomes" id="UP000612362">
    <property type="component" value="Unassembled WGS sequence"/>
</dbReference>